<dbReference type="InterPro" id="IPR016035">
    <property type="entry name" value="Acyl_Trfase/lysoPLipase"/>
</dbReference>
<dbReference type="CDD" id="cd07230">
    <property type="entry name" value="Pat_TGL4-5_like"/>
    <property type="match status" value="1"/>
</dbReference>
<evidence type="ECO:0000256" key="4">
    <source>
        <dbReference type="PROSITE-ProRule" id="PRU01161"/>
    </source>
</evidence>
<feature type="region of interest" description="Disordered" evidence="6">
    <location>
        <begin position="579"/>
        <end position="630"/>
    </location>
</feature>
<dbReference type="InterPro" id="IPR002641">
    <property type="entry name" value="PNPLA_dom"/>
</dbReference>
<dbReference type="PROSITE" id="PS51635">
    <property type="entry name" value="PNPLA"/>
    <property type="match status" value="1"/>
</dbReference>
<proteinExistence type="inferred from homology"/>
<dbReference type="GO" id="GO:0016042">
    <property type="term" value="P:lipid catabolic process"/>
    <property type="evidence" value="ECO:0007669"/>
    <property type="project" value="UniProtKB-UniRule"/>
</dbReference>
<dbReference type="InterPro" id="IPR050301">
    <property type="entry name" value="NTE"/>
</dbReference>
<dbReference type="GO" id="GO:0006641">
    <property type="term" value="P:triglyceride metabolic process"/>
    <property type="evidence" value="ECO:0007669"/>
    <property type="project" value="UniProtKB-ARBA"/>
</dbReference>
<keyword evidence="3 4" id="KW-0443">Lipid metabolism</keyword>
<keyword evidence="5" id="KW-1133">Transmembrane helix</keyword>
<sequence>MDVKEMAFDHTANPFERITERLITKRVADLEEQNRASGSLWGLVLSKVAKVLRDVPLIKHCIGPPDEATAQINRLTAQQRAATSYAEWYQTSVRLDALMEKDVWKKQEESDLYDWQLVKMRLLELRDARLKSDYSRMLYLIRTTWTRNMANMDNINLYRHSFVGTKNLIEEYISECQQCLAALTRQDCPLDDTYVLAMLMQTRKNYGRVAITMSGGSCFGMLGMGVFSTLLELDLLPKIVSGSSSGSILSSIICSKTTPEILSLLESITSSKFEVFGKDDNPETFLTCLARLLKYGTWFDNSHLRATMREILGDLTFRGAYNRTGRILNITVSPVSVHEQPTLLNYLTAPNVLIWSAVCASCSLPGIFPSSAIYEKSVKTGEIHEWSDTMVKFLDGSVHSDLPIRRLSEMFNVNHVIACQVNPHVVPFLKMSVQCVGGEIENEYSAKLKQILNSTCELLTAEAIHYFELAAELGIATNFSTKMRQILSQPYSGDITILPEIRFNEMNKLLVNPTPEFLLDALVRGARATWPKISIIKNHCSLEFALDKAISNLRSKLISTPSRQLTYLPVSLINNLESSVQSTEQNKPRKRRAHQRRRSESLAVGSLREQRTRSNTLFPSRRPTATSTPIKRQIRRHPSIPLLNVPKTASETQRSLPTSPYAVKSKGVAVHRSSSWLSTSSCGTPKTGIFSDTSAALPNPTQSMMDPRSADGSIGQDDVKNTLDYPV</sequence>
<evidence type="ECO:0000256" key="2">
    <source>
        <dbReference type="ARBA" id="ARBA00022963"/>
    </source>
</evidence>
<keyword evidence="5" id="KW-0812">Transmembrane</keyword>
<feature type="transmembrane region" description="Helical" evidence="5">
    <location>
        <begin position="209"/>
        <end position="231"/>
    </location>
</feature>
<keyword evidence="2 4" id="KW-0442">Lipid degradation</keyword>
<keyword evidence="1 4" id="KW-0378">Hydrolase</keyword>
<comment type="subcellular location">
    <subcellularLocation>
        <location evidence="5">Membrane</location>
        <topology evidence="5">Single-pass membrane protein</topology>
    </subcellularLocation>
</comment>
<feature type="compositionally biased region" description="Basic residues" evidence="6">
    <location>
        <begin position="588"/>
        <end position="597"/>
    </location>
</feature>
<evidence type="ECO:0000256" key="6">
    <source>
        <dbReference type="SAM" id="MobiDB-lite"/>
    </source>
</evidence>
<protein>
    <recommendedName>
        <fullName evidence="5">Patatin-like phospholipase domain-containing protein</fullName>
        <ecNumber evidence="5">3.1.1.-</ecNumber>
    </recommendedName>
</protein>
<evidence type="ECO:0000256" key="1">
    <source>
        <dbReference type="ARBA" id="ARBA00022801"/>
    </source>
</evidence>
<dbReference type="SUPFAM" id="SSF52151">
    <property type="entry name" value="FabD/lysophospholipase-like"/>
    <property type="match status" value="1"/>
</dbReference>
<comment type="function">
    <text evidence="5">Lipid hydrolase.</text>
</comment>
<name>A0A9P8PL21_9ASCO</name>
<dbReference type="Pfam" id="PF11815">
    <property type="entry name" value="DUF3336"/>
    <property type="match status" value="1"/>
</dbReference>
<evidence type="ECO:0000256" key="3">
    <source>
        <dbReference type="ARBA" id="ARBA00023098"/>
    </source>
</evidence>
<comment type="caution">
    <text evidence="4">Lacks conserved residue(s) required for the propagation of feature annotation.</text>
</comment>
<evidence type="ECO:0000259" key="7">
    <source>
        <dbReference type="PROSITE" id="PS51635"/>
    </source>
</evidence>
<dbReference type="Gene3D" id="3.40.1090.10">
    <property type="entry name" value="Cytosolic phospholipase A2 catalytic domain"/>
    <property type="match status" value="2"/>
</dbReference>
<feature type="short sequence motif" description="GXSXG" evidence="4">
    <location>
        <begin position="242"/>
        <end position="246"/>
    </location>
</feature>
<dbReference type="InterPro" id="IPR021771">
    <property type="entry name" value="Triacylglycerol_lipase_N"/>
</dbReference>
<accession>A0A9P8PL21</accession>
<reference evidence="8" key="2">
    <citation type="submission" date="2021-01" db="EMBL/GenBank/DDBJ databases">
        <authorList>
            <person name="Schikora-Tamarit M.A."/>
        </authorList>
    </citation>
    <scope>NUCLEOTIDE SEQUENCE</scope>
    <source>
        <strain evidence="8">NCAIM Y.01608</strain>
    </source>
</reference>
<comment type="similarity">
    <text evidence="5">Belongs to the PLPL family.</text>
</comment>
<dbReference type="GO" id="GO:0004806">
    <property type="term" value="F:triacylglycerol lipase activity"/>
    <property type="evidence" value="ECO:0007669"/>
    <property type="project" value="InterPro"/>
</dbReference>
<dbReference type="Pfam" id="PF01734">
    <property type="entry name" value="Patatin"/>
    <property type="match status" value="1"/>
</dbReference>
<feature type="compositionally biased region" description="Polar residues" evidence="6">
    <location>
        <begin position="613"/>
        <end position="630"/>
    </location>
</feature>
<reference evidence="8" key="1">
    <citation type="journal article" date="2021" name="Open Biol.">
        <title>Shared evolutionary footprints suggest mitochondrial oxidative damage underlies multiple complex I losses in fungi.</title>
        <authorList>
            <person name="Schikora-Tamarit M.A."/>
            <person name="Marcet-Houben M."/>
            <person name="Nosek J."/>
            <person name="Gabaldon T."/>
        </authorList>
    </citation>
    <scope>NUCLEOTIDE SEQUENCE</scope>
    <source>
        <strain evidence="8">NCAIM Y.01608</strain>
    </source>
</reference>
<comment type="caution">
    <text evidence="8">The sequence shown here is derived from an EMBL/GenBank/DDBJ whole genome shotgun (WGS) entry which is preliminary data.</text>
</comment>
<evidence type="ECO:0000313" key="8">
    <source>
        <dbReference type="EMBL" id="KAH3673792.1"/>
    </source>
</evidence>
<organism evidence="8 9">
    <name type="scientific">Ogataea polymorpha</name>
    <dbReference type="NCBI Taxonomy" id="460523"/>
    <lineage>
        <taxon>Eukaryota</taxon>
        <taxon>Fungi</taxon>
        <taxon>Dikarya</taxon>
        <taxon>Ascomycota</taxon>
        <taxon>Saccharomycotina</taxon>
        <taxon>Pichiomycetes</taxon>
        <taxon>Pichiales</taxon>
        <taxon>Pichiaceae</taxon>
        <taxon>Ogataea</taxon>
    </lineage>
</organism>
<dbReference type="GO" id="GO:0016020">
    <property type="term" value="C:membrane"/>
    <property type="evidence" value="ECO:0007669"/>
    <property type="project" value="UniProtKB-SubCell"/>
</dbReference>
<dbReference type="PANTHER" id="PTHR14226">
    <property type="entry name" value="NEUROPATHY TARGET ESTERASE/SWISS CHEESE D.MELANOGASTER"/>
    <property type="match status" value="1"/>
</dbReference>
<dbReference type="EC" id="3.1.1.-" evidence="5"/>
<dbReference type="EMBL" id="JAEUBD010000526">
    <property type="protein sequence ID" value="KAH3673792.1"/>
    <property type="molecule type" value="Genomic_DNA"/>
</dbReference>
<evidence type="ECO:0000313" key="9">
    <source>
        <dbReference type="Proteomes" id="UP000788993"/>
    </source>
</evidence>
<keyword evidence="9" id="KW-1185">Reference proteome</keyword>
<dbReference type="AlphaFoldDB" id="A0A9P8PL21"/>
<dbReference type="PANTHER" id="PTHR14226:SF10">
    <property type="entry name" value="TRIACYLGLYCEROL LIPASE 4-RELATED"/>
    <property type="match status" value="1"/>
</dbReference>
<feature type="domain" description="PNPLA" evidence="7">
    <location>
        <begin position="211"/>
        <end position="408"/>
    </location>
</feature>
<keyword evidence="5" id="KW-0472">Membrane</keyword>
<feature type="compositionally biased region" description="Polar residues" evidence="6">
    <location>
        <begin position="690"/>
        <end position="704"/>
    </location>
</feature>
<feature type="region of interest" description="Disordered" evidence="6">
    <location>
        <begin position="676"/>
        <end position="727"/>
    </location>
</feature>
<gene>
    <name evidence="8" type="ORF">OGATHE_001772</name>
</gene>
<dbReference type="Proteomes" id="UP000788993">
    <property type="component" value="Unassembled WGS sequence"/>
</dbReference>
<evidence type="ECO:0000256" key="5">
    <source>
        <dbReference type="RuleBase" id="RU362055"/>
    </source>
</evidence>
<feature type="active site" description="Nucleophile" evidence="4">
    <location>
        <position position="244"/>
    </location>
</feature>
<feature type="active site" description="Proton acceptor" evidence="4">
    <location>
        <position position="395"/>
    </location>
</feature>